<evidence type="ECO:0000256" key="5">
    <source>
        <dbReference type="ARBA" id="ARBA00023098"/>
    </source>
</evidence>
<keyword evidence="8" id="KW-1185">Reference proteome</keyword>
<dbReference type="InterPro" id="IPR051593">
    <property type="entry name" value="Ergosterol_Biosynth_ERG27"/>
</dbReference>
<keyword evidence="4" id="KW-0560">Oxidoreductase</keyword>
<comment type="similarity">
    <text evidence="6">Belongs to the short-chain dehydrogenases/reductases (SDR) family. ERG27 subfamily.</text>
</comment>
<proteinExistence type="inferred from homology"/>
<evidence type="ECO:0000256" key="3">
    <source>
        <dbReference type="ARBA" id="ARBA00022955"/>
    </source>
</evidence>
<dbReference type="GO" id="GO:0000253">
    <property type="term" value="F:3-beta-hydroxysteroid 3-dehydrogenase (NADP+) activity"/>
    <property type="evidence" value="ECO:0007669"/>
    <property type="project" value="TreeGrafter"/>
</dbReference>
<dbReference type="GO" id="GO:0005741">
    <property type="term" value="C:mitochondrial outer membrane"/>
    <property type="evidence" value="ECO:0007669"/>
    <property type="project" value="TreeGrafter"/>
</dbReference>
<keyword evidence="5" id="KW-0443">Lipid metabolism</keyword>
<dbReference type="PANTHER" id="PTHR43647">
    <property type="entry name" value="DEHYDROGENASE"/>
    <property type="match status" value="1"/>
</dbReference>
<dbReference type="VEuPathDB" id="FungiDB:Z519_04942"/>
<dbReference type="PANTHER" id="PTHR43647:SF1">
    <property type="entry name" value="3-KETO-STEROID REDUCTASE ERG27"/>
    <property type="match status" value="1"/>
</dbReference>
<evidence type="ECO:0000256" key="4">
    <source>
        <dbReference type="ARBA" id="ARBA00023002"/>
    </source>
</evidence>
<organism evidence="7 8">
    <name type="scientific">Cladophialophora bantiana (strain ATCC 10958 / CBS 173.52 / CDC B-1940 / NIH 8579)</name>
    <name type="common">Xylohypha bantiana</name>
    <dbReference type="NCBI Taxonomy" id="1442370"/>
    <lineage>
        <taxon>Eukaryota</taxon>
        <taxon>Fungi</taxon>
        <taxon>Dikarya</taxon>
        <taxon>Ascomycota</taxon>
        <taxon>Pezizomycotina</taxon>
        <taxon>Eurotiomycetes</taxon>
        <taxon>Chaetothyriomycetidae</taxon>
        <taxon>Chaetothyriales</taxon>
        <taxon>Herpotrichiellaceae</taxon>
        <taxon>Cladophialophora</taxon>
    </lineage>
</organism>
<dbReference type="HOGENOM" id="CLU_029944_0_0_1"/>
<keyword evidence="2" id="KW-0521">NADP</keyword>
<dbReference type="EMBL" id="KN846985">
    <property type="protein sequence ID" value="KIW94962.1"/>
    <property type="molecule type" value="Genomic_DNA"/>
</dbReference>
<dbReference type="Proteomes" id="UP000053789">
    <property type="component" value="Unassembled WGS sequence"/>
</dbReference>
<dbReference type="Gene3D" id="3.40.50.720">
    <property type="entry name" value="NAD(P)-binding Rossmann-like Domain"/>
    <property type="match status" value="1"/>
</dbReference>
<dbReference type="OrthoDB" id="9989144at2759"/>
<name>A0A0D2G8N9_CLAB1</name>
<evidence type="ECO:0000313" key="8">
    <source>
        <dbReference type="Proteomes" id="UP000053789"/>
    </source>
</evidence>
<keyword evidence="3" id="KW-0752">Steroid biosynthesis</keyword>
<sequence>MSATRREPSRATTICAPSINIVLAQSQQNKRFRHGRLLASSAQAALTNQPQGAKSMTSNDRYVLVTGANSGLGLGTCCRLIDEYLASQPRDHGALTIIFTTRSAKKGAETLSTLEKHLARHGRAPTSGRKIFFQPENVELTSLLSIRALSRKLLASDLPHINAIVLNAGIGGWSGLDWPLTLWTVLTGIRQATTWPTFKLGLVGLVTKPQFPQGTFAGEGPILGEVFCANVFGHYMLVHWLMPLFRACAPESRGKIIWSTSIEAVGRHYNPEDHQGLKSDAAYEHTKRIGDLLALSAVNQPATAKQVKEYTTPSYTVASARERPDQSEPTFHVSHPGVCTTTIISLCWIVHECYRLGIYLARWCGSPWANVTSYLGAASASWLALASLAAITGKAIQDTGDENSGPCKWGSSTDRLGRSHVRVTDVQGWGLNGSGKPFKDKWWGGSLGRKTGFVDATKDDVENFVAQGAQVWNRMETLRKDWEARIEKYEADHATGSNGHVIK</sequence>
<dbReference type="GO" id="GO:0006696">
    <property type="term" value="P:ergosterol biosynthetic process"/>
    <property type="evidence" value="ECO:0007669"/>
    <property type="project" value="TreeGrafter"/>
</dbReference>
<reference evidence="7" key="1">
    <citation type="submission" date="2015-01" db="EMBL/GenBank/DDBJ databases">
        <title>The Genome Sequence of Cladophialophora bantiana CBS 173.52.</title>
        <authorList>
            <consortium name="The Broad Institute Genomics Platform"/>
            <person name="Cuomo C."/>
            <person name="de Hoog S."/>
            <person name="Gorbushina A."/>
            <person name="Stielow B."/>
            <person name="Teixiera M."/>
            <person name="Abouelleil A."/>
            <person name="Chapman S.B."/>
            <person name="Priest M."/>
            <person name="Young S.K."/>
            <person name="Wortman J."/>
            <person name="Nusbaum C."/>
            <person name="Birren B."/>
        </authorList>
    </citation>
    <scope>NUCLEOTIDE SEQUENCE [LARGE SCALE GENOMIC DNA]</scope>
    <source>
        <strain evidence="7">CBS 173.52</strain>
    </source>
</reference>
<evidence type="ECO:0000256" key="1">
    <source>
        <dbReference type="ARBA" id="ARBA00022516"/>
    </source>
</evidence>
<protein>
    <recommendedName>
        <fullName evidence="9">3-ketosteroid reductase</fullName>
    </recommendedName>
</protein>
<dbReference type="InterPro" id="IPR036291">
    <property type="entry name" value="NAD(P)-bd_dom_sf"/>
</dbReference>
<dbReference type="SUPFAM" id="SSF51735">
    <property type="entry name" value="NAD(P)-binding Rossmann-fold domains"/>
    <property type="match status" value="1"/>
</dbReference>
<keyword evidence="1" id="KW-0444">Lipid biosynthesis</keyword>
<dbReference type="GO" id="GO:0005789">
    <property type="term" value="C:endoplasmic reticulum membrane"/>
    <property type="evidence" value="ECO:0007669"/>
    <property type="project" value="TreeGrafter"/>
</dbReference>
<evidence type="ECO:0000313" key="7">
    <source>
        <dbReference type="EMBL" id="KIW94962.1"/>
    </source>
</evidence>
<dbReference type="GeneID" id="27697870"/>
<evidence type="ECO:0008006" key="9">
    <source>
        <dbReference type="Google" id="ProtNLM"/>
    </source>
</evidence>
<gene>
    <name evidence="7" type="ORF">Z519_04942</name>
</gene>
<accession>A0A0D2G8N9</accession>
<dbReference type="RefSeq" id="XP_016621631.1">
    <property type="nucleotide sequence ID" value="XM_016762684.1"/>
</dbReference>
<evidence type="ECO:0000256" key="2">
    <source>
        <dbReference type="ARBA" id="ARBA00022857"/>
    </source>
</evidence>
<dbReference type="AlphaFoldDB" id="A0A0D2G8N9"/>
<dbReference type="GO" id="GO:0005811">
    <property type="term" value="C:lipid droplet"/>
    <property type="evidence" value="ECO:0007669"/>
    <property type="project" value="TreeGrafter"/>
</dbReference>
<evidence type="ECO:0000256" key="6">
    <source>
        <dbReference type="ARBA" id="ARBA00023593"/>
    </source>
</evidence>